<dbReference type="RefSeq" id="WP_073051307.1">
    <property type="nucleotide sequence ID" value="NZ_FQUP01000001.1"/>
</dbReference>
<dbReference type="STRING" id="1122133.SAMN02745157_0618"/>
<dbReference type="EMBL" id="FQUP01000001">
    <property type="protein sequence ID" value="SHE64329.1"/>
    <property type="molecule type" value="Genomic_DNA"/>
</dbReference>
<sequence>MSYPIIDIEGIGKTFAEKLGAAGIKTTGQLLDAGKDPKGRKALAATTGIDETKILGWANKADLMRLKGVAEEFSDLLEAAGVDTVKELKTRRPDNLAAKLAEVNAARKLVRQLPSESQVADWIEQAKTLPAVMTY</sequence>
<accession>A0A1M4V5X2</accession>
<feature type="domain" description="DUF4332" evidence="1">
    <location>
        <begin position="9"/>
        <end position="129"/>
    </location>
</feature>
<keyword evidence="3" id="KW-1185">Reference proteome</keyword>
<organism evidence="2 3">
    <name type="scientific">Kaistia soli DSM 19436</name>
    <dbReference type="NCBI Taxonomy" id="1122133"/>
    <lineage>
        <taxon>Bacteria</taxon>
        <taxon>Pseudomonadati</taxon>
        <taxon>Pseudomonadota</taxon>
        <taxon>Alphaproteobacteria</taxon>
        <taxon>Hyphomicrobiales</taxon>
        <taxon>Kaistiaceae</taxon>
        <taxon>Kaistia</taxon>
    </lineage>
</organism>
<evidence type="ECO:0000313" key="3">
    <source>
        <dbReference type="Proteomes" id="UP000184485"/>
    </source>
</evidence>
<gene>
    <name evidence="2" type="ORF">SAMN02745157_0618</name>
</gene>
<dbReference type="Pfam" id="PF14229">
    <property type="entry name" value="DUF4332"/>
    <property type="match status" value="1"/>
</dbReference>
<evidence type="ECO:0000313" key="2">
    <source>
        <dbReference type="EMBL" id="SHE64329.1"/>
    </source>
</evidence>
<dbReference type="Gene3D" id="1.10.150.20">
    <property type="entry name" value="5' to 3' exonuclease, C-terminal subdomain"/>
    <property type="match status" value="2"/>
</dbReference>
<name>A0A1M4V5X2_9HYPH</name>
<protein>
    <recommendedName>
        <fullName evidence="1">DUF4332 domain-containing protein</fullName>
    </recommendedName>
</protein>
<reference evidence="2 3" key="1">
    <citation type="submission" date="2016-11" db="EMBL/GenBank/DDBJ databases">
        <authorList>
            <person name="Jaros S."/>
            <person name="Januszkiewicz K."/>
            <person name="Wedrychowicz H."/>
        </authorList>
    </citation>
    <scope>NUCLEOTIDE SEQUENCE [LARGE SCALE GENOMIC DNA]</scope>
    <source>
        <strain evidence="2 3">DSM 19436</strain>
    </source>
</reference>
<evidence type="ECO:0000259" key="1">
    <source>
        <dbReference type="Pfam" id="PF14229"/>
    </source>
</evidence>
<dbReference type="Proteomes" id="UP000184485">
    <property type="component" value="Unassembled WGS sequence"/>
</dbReference>
<dbReference type="InterPro" id="IPR025567">
    <property type="entry name" value="DUF4332"/>
</dbReference>
<proteinExistence type="predicted"/>
<dbReference type="AlphaFoldDB" id="A0A1M4V5X2"/>
<dbReference type="OrthoDB" id="9794786at2"/>